<dbReference type="GO" id="GO:0000156">
    <property type="term" value="F:phosphorelay response regulator activity"/>
    <property type="evidence" value="ECO:0007669"/>
    <property type="project" value="TreeGrafter"/>
</dbReference>
<dbReference type="OrthoDB" id="236568at2"/>
<dbReference type="GeneID" id="28540702"/>
<dbReference type="SUPFAM" id="SSF52172">
    <property type="entry name" value="CheY-like"/>
    <property type="match status" value="1"/>
</dbReference>
<dbReference type="GO" id="GO:0006355">
    <property type="term" value="P:regulation of DNA-templated transcription"/>
    <property type="evidence" value="ECO:0007669"/>
    <property type="project" value="TreeGrafter"/>
</dbReference>
<dbReference type="KEGG" id="awd:AWOD_I_1138"/>
<dbReference type="PANTHER" id="PTHR48111:SF3">
    <property type="entry name" value="TRANSCRIPTIONAL REGULATORY PROTEIN BTSR"/>
    <property type="match status" value="1"/>
</dbReference>
<proteinExistence type="predicted"/>
<keyword evidence="2" id="KW-0805">Transcription regulation</keyword>
<evidence type="ECO:0000313" key="9">
    <source>
        <dbReference type="Proteomes" id="UP000032427"/>
    </source>
</evidence>
<evidence type="ECO:0000259" key="6">
    <source>
        <dbReference type="PROSITE" id="PS50110"/>
    </source>
</evidence>
<dbReference type="PATRIC" id="fig|80852.17.peg.1166"/>
<dbReference type="Pfam" id="PF00072">
    <property type="entry name" value="Response_reg"/>
    <property type="match status" value="1"/>
</dbReference>
<dbReference type="InterPro" id="IPR007492">
    <property type="entry name" value="LytTR_DNA-bd_dom"/>
</dbReference>
<keyword evidence="9" id="KW-1185">Reference proteome</keyword>
<evidence type="ECO:0000256" key="1">
    <source>
        <dbReference type="ARBA" id="ARBA00023012"/>
    </source>
</evidence>
<feature type="domain" description="Response regulatory" evidence="6">
    <location>
        <begin position="3"/>
        <end position="116"/>
    </location>
</feature>
<dbReference type="FunFam" id="3.40.50.2300:FF:000051">
    <property type="entry name" value="Two-component response regulator yehT"/>
    <property type="match status" value="1"/>
</dbReference>
<dbReference type="CDD" id="cd17532">
    <property type="entry name" value="REC_LytTR_AlgR-like"/>
    <property type="match status" value="1"/>
</dbReference>
<keyword evidence="4" id="KW-0804">Transcription</keyword>
<dbReference type="InterPro" id="IPR039420">
    <property type="entry name" value="WalR-like"/>
</dbReference>
<dbReference type="NCBIfam" id="NF008677">
    <property type="entry name" value="PRK11697.1"/>
    <property type="match status" value="1"/>
</dbReference>
<protein>
    <submittedName>
        <fullName evidence="8">Transcriptional regulator, two-component response regulator</fullName>
    </submittedName>
</protein>
<dbReference type="GO" id="GO:0032993">
    <property type="term" value="C:protein-DNA complex"/>
    <property type="evidence" value="ECO:0007669"/>
    <property type="project" value="TreeGrafter"/>
</dbReference>
<dbReference type="Proteomes" id="UP000032427">
    <property type="component" value="Chromosome 1"/>
</dbReference>
<accession>A0A090IPJ8</accession>
<feature type="domain" description="HTH LytTR-type" evidence="7">
    <location>
        <begin position="135"/>
        <end position="236"/>
    </location>
</feature>
<dbReference type="GO" id="GO:0000976">
    <property type="term" value="F:transcription cis-regulatory region binding"/>
    <property type="evidence" value="ECO:0007669"/>
    <property type="project" value="TreeGrafter"/>
</dbReference>
<dbReference type="PROSITE" id="PS50110">
    <property type="entry name" value="RESPONSE_REGULATORY"/>
    <property type="match status" value="1"/>
</dbReference>
<reference evidence="9" key="1">
    <citation type="submission" date="2014-09" db="EMBL/GenBank/DDBJ databases">
        <authorList>
            <person name="Hjerde E."/>
        </authorList>
    </citation>
    <scope>NUCLEOTIDE SEQUENCE [LARGE SCALE GENOMIC DNA]</scope>
    <source>
        <strain evidence="9">06/09/139</strain>
    </source>
</reference>
<dbReference type="InterPro" id="IPR011006">
    <property type="entry name" value="CheY-like_superfamily"/>
</dbReference>
<evidence type="ECO:0000256" key="5">
    <source>
        <dbReference type="PROSITE-ProRule" id="PRU00169"/>
    </source>
</evidence>
<dbReference type="InterPro" id="IPR001789">
    <property type="entry name" value="Sig_transdc_resp-reg_receiver"/>
</dbReference>
<dbReference type="PROSITE" id="PS50930">
    <property type="entry name" value="HTH_LYTTR"/>
    <property type="match status" value="1"/>
</dbReference>
<name>A0A090IPJ8_9GAMM</name>
<sequence>MLKAIVIDDELFAREELIEQLNEIGHIDVIAECGNAIDGLKQINQLKPDVVFLDIQMPKITGMDLISMLDPETMPNVVFVTAYDEFAVKAFEDNAFDYLLKPIEPRRLEKTVKRLLALETKLDLTPITQTEIELIPCSGHNRILLLPSQELEVASIQASGVQLLTKTEAACTQLTLKVLEEKTPLIRCHRQFLINPHFIREIKLHENGTSEILTQSGHIAQVSRRYLKEIKERLGIHG</sequence>
<dbReference type="Gene3D" id="3.40.50.2300">
    <property type="match status" value="1"/>
</dbReference>
<evidence type="ECO:0000256" key="4">
    <source>
        <dbReference type="ARBA" id="ARBA00023163"/>
    </source>
</evidence>
<dbReference type="Pfam" id="PF04397">
    <property type="entry name" value="LytTR"/>
    <property type="match status" value="1"/>
</dbReference>
<feature type="modified residue" description="4-aspartylphosphate" evidence="5">
    <location>
        <position position="54"/>
    </location>
</feature>
<evidence type="ECO:0000259" key="7">
    <source>
        <dbReference type="PROSITE" id="PS50930"/>
    </source>
</evidence>
<dbReference type="EMBL" id="LN554846">
    <property type="protein sequence ID" value="CED71223.1"/>
    <property type="molecule type" value="Genomic_DNA"/>
</dbReference>
<keyword evidence="1" id="KW-0902">Two-component regulatory system</keyword>
<dbReference type="AlphaFoldDB" id="A0A090IPJ8"/>
<dbReference type="Gene3D" id="2.40.50.1020">
    <property type="entry name" value="LytTr DNA-binding domain"/>
    <property type="match status" value="1"/>
</dbReference>
<evidence type="ECO:0000313" key="8">
    <source>
        <dbReference type="EMBL" id="CED71223.1"/>
    </source>
</evidence>
<keyword evidence="3" id="KW-0238">DNA-binding</keyword>
<dbReference type="PANTHER" id="PTHR48111">
    <property type="entry name" value="REGULATOR OF RPOS"/>
    <property type="match status" value="1"/>
</dbReference>
<evidence type="ECO:0000256" key="2">
    <source>
        <dbReference type="ARBA" id="ARBA00023015"/>
    </source>
</evidence>
<evidence type="ECO:0000256" key="3">
    <source>
        <dbReference type="ARBA" id="ARBA00023125"/>
    </source>
</evidence>
<organism evidence="8 9">
    <name type="scientific">Aliivibrio wodanis</name>
    <dbReference type="NCBI Taxonomy" id="80852"/>
    <lineage>
        <taxon>Bacteria</taxon>
        <taxon>Pseudomonadati</taxon>
        <taxon>Pseudomonadota</taxon>
        <taxon>Gammaproteobacteria</taxon>
        <taxon>Vibrionales</taxon>
        <taxon>Vibrionaceae</taxon>
        <taxon>Aliivibrio</taxon>
    </lineage>
</organism>
<keyword evidence="5" id="KW-0597">Phosphoprotein</keyword>
<dbReference type="STRING" id="80852.AWOD_I_1138"/>
<gene>
    <name evidence="8" type="ORF">AWOD_I_1138</name>
</gene>
<dbReference type="SMART" id="SM00448">
    <property type="entry name" value="REC"/>
    <property type="match status" value="1"/>
</dbReference>
<dbReference type="GO" id="GO:0005829">
    <property type="term" value="C:cytosol"/>
    <property type="evidence" value="ECO:0007669"/>
    <property type="project" value="TreeGrafter"/>
</dbReference>
<dbReference type="HOGENOM" id="CLU_000445_14_1_6"/>
<dbReference type="SMART" id="SM00850">
    <property type="entry name" value="LytTR"/>
    <property type="match status" value="1"/>
</dbReference>